<dbReference type="InterPro" id="IPR018215">
    <property type="entry name" value="ClpP_Ser_AS"/>
</dbReference>
<comment type="catalytic activity">
    <reaction evidence="5">
        <text>Hydrolysis of proteins to small peptides in the presence of ATP and magnesium. alpha-casein is the usual test substrate. In the absence of ATP, only oligopeptides shorter than five residues are hydrolyzed (such as succinyl-Leu-Tyr-|-NHMec, and Leu-Tyr-Leu-|-Tyr-Trp, in which cleavage of the -Tyr-|-Leu- and -Tyr-|-Trp bonds also occurs).</text>
        <dbReference type="EC" id="3.4.21.92"/>
    </reaction>
</comment>
<dbReference type="HAMAP" id="MF_00444">
    <property type="entry name" value="ClpP"/>
    <property type="match status" value="1"/>
</dbReference>
<gene>
    <name evidence="8" type="ORF">M406DRAFT_244867</name>
</gene>
<dbReference type="PRINTS" id="PR00127">
    <property type="entry name" value="CLPPROTEASEP"/>
</dbReference>
<name>A0A9P4YCV3_CRYP1</name>
<dbReference type="EMBL" id="MU032344">
    <property type="protein sequence ID" value="KAF3771189.1"/>
    <property type="molecule type" value="Genomic_DNA"/>
</dbReference>
<dbReference type="InterPro" id="IPR023562">
    <property type="entry name" value="ClpP/TepA"/>
</dbReference>
<dbReference type="InterPro" id="IPR029045">
    <property type="entry name" value="ClpP/crotonase-like_dom_sf"/>
</dbReference>
<evidence type="ECO:0000313" key="8">
    <source>
        <dbReference type="EMBL" id="KAF3771189.1"/>
    </source>
</evidence>
<proteinExistence type="inferred from homology"/>
<keyword evidence="2" id="KW-0645">Protease</keyword>
<dbReference type="AlphaFoldDB" id="A0A9P4YCV3"/>
<evidence type="ECO:0000256" key="5">
    <source>
        <dbReference type="PROSITE-ProRule" id="PRU10085"/>
    </source>
</evidence>
<dbReference type="OrthoDB" id="2017408at2759"/>
<comment type="caution">
    <text evidence="8">The sequence shown here is derived from an EMBL/GenBank/DDBJ whole genome shotgun (WGS) entry which is preliminary data.</text>
</comment>
<dbReference type="GO" id="GO:0004176">
    <property type="term" value="F:ATP-dependent peptidase activity"/>
    <property type="evidence" value="ECO:0007669"/>
    <property type="project" value="InterPro"/>
</dbReference>
<dbReference type="CDD" id="cd07017">
    <property type="entry name" value="S14_ClpP_2"/>
    <property type="match status" value="1"/>
</dbReference>
<dbReference type="GO" id="GO:0004252">
    <property type="term" value="F:serine-type endopeptidase activity"/>
    <property type="evidence" value="ECO:0007669"/>
    <property type="project" value="InterPro"/>
</dbReference>
<feature type="region of interest" description="Disordered" evidence="7">
    <location>
        <begin position="231"/>
        <end position="254"/>
    </location>
</feature>
<dbReference type="Proteomes" id="UP000803844">
    <property type="component" value="Unassembled WGS sequence"/>
</dbReference>
<keyword evidence="4" id="KW-0720">Serine protease</keyword>
<dbReference type="GeneID" id="63833415"/>
<dbReference type="InterPro" id="IPR001907">
    <property type="entry name" value="ClpP"/>
</dbReference>
<evidence type="ECO:0000256" key="7">
    <source>
        <dbReference type="SAM" id="MobiDB-lite"/>
    </source>
</evidence>
<evidence type="ECO:0000256" key="2">
    <source>
        <dbReference type="ARBA" id="ARBA00022670"/>
    </source>
</evidence>
<evidence type="ECO:0000256" key="3">
    <source>
        <dbReference type="ARBA" id="ARBA00022801"/>
    </source>
</evidence>
<reference evidence="8" key="1">
    <citation type="journal article" date="2020" name="Phytopathology">
        <title>Genome sequence of the chestnut blight fungus Cryphonectria parasitica EP155: A fundamental resource for an archetypical invasive plant pathogen.</title>
        <authorList>
            <person name="Crouch J.A."/>
            <person name="Dawe A."/>
            <person name="Aerts A."/>
            <person name="Barry K."/>
            <person name="Churchill A.C.L."/>
            <person name="Grimwood J."/>
            <person name="Hillman B."/>
            <person name="Milgroom M.G."/>
            <person name="Pangilinan J."/>
            <person name="Smith M."/>
            <person name="Salamov A."/>
            <person name="Schmutz J."/>
            <person name="Yadav J."/>
            <person name="Grigoriev I.V."/>
            <person name="Nuss D."/>
        </authorList>
    </citation>
    <scope>NUCLEOTIDE SEQUENCE</scope>
    <source>
        <strain evidence="8">EP155</strain>
    </source>
</reference>
<dbReference type="PANTHER" id="PTHR10381:SF11">
    <property type="entry name" value="ATP-DEPENDENT CLP PROTEASE PROTEOLYTIC SUBUNIT, MITOCHONDRIAL"/>
    <property type="match status" value="1"/>
</dbReference>
<accession>A0A9P4YCV3</accession>
<evidence type="ECO:0000256" key="1">
    <source>
        <dbReference type="ARBA" id="ARBA00007039"/>
    </source>
</evidence>
<dbReference type="PROSITE" id="PS00381">
    <property type="entry name" value="CLP_PROTEASE_SER"/>
    <property type="match status" value="1"/>
</dbReference>
<dbReference type="NCBIfam" id="NF001368">
    <property type="entry name" value="PRK00277.1"/>
    <property type="match status" value="1"/>
</dbReference>
<evidence type="ECO:0000313" key="9">
    <source>
        <dbReference type="Proteomes" id="UP000803844"/>
    </source>
</evidence>
<evidence type="ECO:0000256" key="6">
    <source>
        <dbReference type="RuleBase" id="RU003567"/>
    </source>
</evidence>
<dbReference type="FunFam" id="3.90.226.10:FF:000002">
    <property type="entry name" value="ATP-dependent Clp protease proteolytic subunit"/>
    <property type="match status" value="1"/>
</dbReference>
<dbReference type="Pfam" id="PF00574">
    <property type="entry name" value="CLP_protease"/>
    <property type="match status" value="1"/>
</dbReference>
<dbReference type="GO" id="GO:0006515">
    <property type="term" value="P:protein quality control for misfolded or incompletely synthesized proteins"/>
    <property type="evidence" value="ECO:0007669"/>
    <property type="project" value="TreeGrafter"/>
</dbReference>
<evidence type="ECO:0000256" key="4">
    <source>
        <dbReference type="ARBA" id="ARBA00022825"/>
    </source>
</evidence>
<dbReference type="GO" id="GO:0009368">
    <property type="term" value="C:endopeptidase Clp complex"/>
    <property type="evidence" value="ECO:0007669"/>
    <property type="project" value="TreeGrafter"/>
</dbReference>
<dbReference type="RefSeq" id="XP_040782150.1">
    <property type="nucleotide sequence ID" value="XM_040916286.1"/>
</dbReference>
<protein>
    <recommendedName>
        <fullName evidence="6">ATP-dependent Clp protease proteolytic subunit</fullName>
    </recommendedName>
</protein>
<keyword evidence="9" id="KW-1185">Reference proteome</keyword>
<feature type="active site" evidence="5">
    <location>
        <position position="135"/>
    </location>
</feature>
<keyword evidence="3" id="KW-0378">Hydrolase</keyword>
<dbReference type="Gene3D" id="3.90.226.10">
    <property type="entry name" value="2-enoyl-CoA Hydratase, Chain A, domain 1"/>
    <property type="match status" value="1"/>
</dbReference>
<dbReference type="SUPFAM" id="SSF52096">
    <property type="entry name" value="ClpP/crotonase"/>
    <property type="match status" value="1"/>
</dbReference>
<organism evidence="8 9">
    <name type="scientific">Cryphonectria parasitica (strain ATCC 38755 / EP155)</name>
    <dbReference type="NCBI Taxonomy" id="660469"/>
    <lineage>
        <taxon>Eukaryota</taxon>
        <taxon>Fungi</taxon>
        <taxon>Dikarya</taxon>
        <taxon>Ascomycota</taxon>
        <taxon>Pezizomycotina</taxon>
        <taxon>Sordariomycetes</taxon>
        <taxon>Sordariomycetidae</taxon>
        <taxon>Diaporthales</taxon>
        <taxon>Cryphonectriaceae</taxon>
        <taxon>Cryphonectria-Endothia species complex</taxon>
        <taxon>Cryphonectria</taxon>
    </lineage>
</organism>
<sequence length="254" mass="27549">MNTQRAAWRLLRGVATTRGRKFSQFSGRSGSPAPPTASLPMPYITEVTSGGWRTSDIFSKLLQERIICLNGAIDDTVSAAIVAQLLWLESDAPEKPITMYINSPGGEISSGLAIYDTMSYIQSPVSTVCVGAAASMAAILLLGGEAGKRYALQHSSVMVHQPLGGTKGQASDILIYANQIQRIRGQVNEIVRRHLNGAFGFEKYDIQTINDMMERDKYLTADEAKEAGIVDKILHKRPSSAEKVGKDESEGSQD</sequence>
<dbReference type="PANTHER" id="PTHR10381">
    <property type="entry name" value="ATP-DEPENDENT CLP PROTEASE PROTEOLYTIC SUBUNIT"/>
    <property type="match status" value="1"/>
</dbReference>
<dbReference type="GO" id="GO:0051117">
    <property type="term" value="F:ATPase binding"/>
    <property type="evidence" value="ECO:0007669"/>
    <property type="project" value="TreeGrafter"/>
</dbReference>
<comment type="similarity">
    <text evidence="1 6">Belongs to the peptidase S14 family.</text>
</comment>